<protein>
    <submittedName>
        <fullName evidence="1">PD-(D/E)XK nuclease family transposase</fullName>
    </submittedName>
</protein>
<accession>A0A166FIE6</accession>
<organism evidence="1 2">
    <name type="scientific">Methanobrevibacter filiformis</name>
    <dbReference type="NCBI Taxonomy" id="55758"/>
    <lineage>
        <taxon>Archaea</taxon>
        <taxon>Methanobacteriati</taxon>
        <taxon>Methanobacteriota</taxon>
        <taxon>Methanomada group</taxon>
        <taxon>Methanobacteria</taxon>
        <taxon>Methanobacteriales</taxon>
        <taxon>Methanobacteriaceae</taxon>
        <taxon>Methanobrevibacter</taxon>
    </lineage>
</organism>
<gene>
    <name evidence="1" type="ORF">MBFIL_00050</name>
</gene>
<keyword evidence="2" id="KW-1185">Reference proteome</keyword>
<evidence type="ECO:0000313" key="2">
    <source>
        <dbReference type="Proteomes" id="UP000077066"/>
    </source>
</evidence>
<dbReference type="Pfam" id="PF12784">
    <property type="entry name" value="PDDEXK_2"/>
    <property type="match status" value="1"/>
</dbReference>
<proteinExistence type="predicted"/>
<dbReference type="PATRIC" id="fig|55758.3.peg.7"/>
<dbReference type="PANTHER" id="PTHR41317">
    <property type="entry name" value="PD-(D_E)XK NUCLEASE FAMILY TRANSPOSASE"/>
    <property type="match status" value="1"/>
</dbReference>
<dbReference type="NCBIfam" id="TIGR01784">
    <property type="entry name" value="T_den_put_tspse"/>
    <property type="match status" value="1"/>
</dbReference>
<comment type="caution">
    <text evidence="1">The sequence shown here is derived from an EMBL/GenBank/DDBJ whole genome shotgun (WGS) entry which is preliminary data.</text>
</comment>
<dbReference type="PANTHER" id="PTHR41317:SF1">
    <property type="entry name" value="PD-(D_E)XK NUCLEASE FAMILY TRANSPOSASE"/>
    <property type="match status" value="1"/>
</dbReference>
<dbReference type="Proteomes" id="UP000077066">
    <property type="component" value="Unassembled WGS sequence"/>
</dbReference>
<dbReference type="EMBL" id="LWMT01000002">
    <property type="protein sequence ID" value="KZX17705.1"/>
    <property type="molecule type" value="Genomic_DNA"/>
</dbReference>
<name>A0A166FIE6_9EURY</name>
<dbReference type="AlphaFoldDB" id="A0A166FIE6"/>
<evidence type="ECO:0000313" key="1">
    <source>
        <dbReference type="EMBL" id="KZX17705.1"/>
    </source>
</evidence>
<sequence length="205" mass="23923">MGDRSIFYSSQIMSSSSKSGKDYIEMPKVIMINILGFENKESQKFIRRYLYLEEDELLIFTDKLETYEIDMPKFRKLENKDIKNPTHRLLMYLDIETPENIIKELINMDKALANAQAIEEHVTQTPEEYRKYQQIEMYKHDQATLKRIAKEEGREEGIKEGEQIGIEKGRNEEKLTIAINLKKQGLAPENISKATGISITEIKDL</sequence>
<dbReference type="InterPro" id="IPR010106">
    <property type="entry name" value="RpnA"/>
</dbReference>
<reference evidence="1 2" key="1">
    <citation type="submission" date="2016-04" db="EMBL/GenBank/DDBJ databases">
        <title>Genome sequence of Methanobrevibacter filiformis DSM 11501.</title>
        <authorList>
            <person name="Poehlein A."/>
            <person name="Seedorf H."/>
            <person name="Daniel R."/>
        </authorList>
    </citation>
    <scope>NUCLEOTIDE SEQUENCE [LARGE SCALE GENOMIC DNA]</scope>
    <source>
        <strain evidence="1 2">DSM 11501</strain>
    </source>
</reference>